<accession>A0A117LGX2</accession>
<evidence type="ECO:0000256" key="3">
    <source>
        <dbReference type="ARBA" id="ARBA00022840"/>
    </source>
</evidence>
<dbReference type="GO" id="GO:0098796">
    <property type="term" value="C:membrane protein complex"/>
    <property type="evidence" value="ECO:0007669"/>
    <property type="project" value="UniProtKB-ARBA"/>
</dbReference>
<name>A0A117LGX2_9CHLR</name>
<dbReference type="SMART" id="SM00382">
    <property type="entry name" value="AAA"/>
    <property type="match status" value="1"/>
</dbReference>
<dbReference type="Proteomes" id="UP000064249">
    <property type="component" value="Unassembled WGS sequence"/>
</dbReference>
<dbReference type="GO" id="GO:0022857">
    <property type="term" value="F:transmembrane transporter activity"/>
    <property type="evidence" value="ECO:0007669"/>
    <property type="project" value="TreeGrafter"/>
</dbReference>
<feature type="compositionally biased region" description="Basic residues" evidence="4">
    <location>
        <begin position="234"/>
        <end position="249"/>
    </location>
</feature>
<dbReference type="Gene3D" id="3.40.50.300">
    <property type="entry name" value="P-loop containing nucleotide triphosphate hydrolases"/>
    <property type="match status" value="1"/>
</dbReference>
<protein>
    <submittedName>
        <fullName evidence="6">Cyclic nucleotide-binding protein</fullName>
    </submittedName>
</protein>
<evidence type="ECO:0000256" key="2">
    <source>
        <dbReference type="ARBA" id="ARBA00022741"/>
    </source>
</evidence>
<keyword evidence="2" id="KW-0547">Nucleotide-binding</keyword>
<dbReference type="FunFam" id="3.40.50.300:FF:000032">
    <property type="entry name" value="Export ABC transporter ATP-binding protein"/>
    <property type="match status" value="1"/>
</dbReference>
<reference evidence="6 7" key="1">
    <citation type="journal article" date="2015" name="MBio">
        <title>Genome-Resolved Metagenomic Analysis Reveals Roles for Candidate Phyla and Other Microbial Community Members in Biogeochemical Transformations in Oil Reservoirs.</title>
        <authorList>
            <person name="Hu P."/>
            <person name="Tom L."/>
            <person name="Singh A."/>
            <person name="Thomas B.C."/>
            <person name="Baker B.J."/>
            <person name="Piceno Y.M."/>
            <person name="Andersen G.L."/>
            <person name="Banfield J.F."/>
        </authorList>
    </citation>
    <scope>NUCLEOTIDE SEQUENCE [LARGE SCALE GENOMIC DNA]</scope>
    <source>
        <strain evidence="6">46_16</strain>
    </source>
</reference>
<dbReference type="InterPro" id="IPR003593">
    <property type="entry name" value="AAA+_ATPase"/>
</dbReference>
<dbReference type="AlphaFoldDB" id="A0A117LGX2"/>
<evidence type="ECO:0000313" key="6">
    <source>
        <dbReference type="EMBL" id="KUK46598.1"/>
    </source>
</evidence>
<keyword evidence="3" id="KW-0067">ATP-binding</keyword>
<dbReference type="EMBL" id="LGFU01000018">
    <property type="protein sequence ID" value="KUK46598.1"/>
    <property type="molecule type" value="Genomic_DNA"/>
</dbReference>
<evidence type="ECO:0000256" key="1">
    <source>
        <dbReference type="ARBA" id="ARBA00022448"/>
    </source>
</evidence>
<dbReference type="InterPro" id="IPR027417">
    <property type="entry name" value="P-loop_NTPase"/>
</dbReference>
<dbReference type="InterPro" id="IPR015854">
    <property type="entry name" value="ABC_transpr_LolD-like"/>
</dbReference>
<dbReference type="GO" id="GO:0005524">
    <property type="term" value="F:ATP binding"/>
    <property type="evidence" value="ECO:0007669"/>
    <property type="project" value="UniProtKB-KW"/>
</dbReference>
<dbReference type="SUPFAM" id="SSF52540">
    <property type="entry name" value="P-loop containing nucleoside triphosphate hydrolases"/>
    <property type="match status" value="1"/>
</dbReference>
<dbReference type="PROSITE" id="PS00211">
    <property type="entry name" value="ABC_TRANSPORTER_1"/>
    <property type="match status" value="1"/>
</dbReference>
<dbReference type="PANTHER" id="PTHR24220">
    <property type="entry name" value="IMPORT ATP-BINDING PROTEIN"/>
    <property type="match status" value="1"/>
</dbReference>
<gene>
    <name evidence="6" type="ORF">XD73_0534</name>
</gene>
<organism evidence="6 7">
    <name type="scientific">Anaerolinea thermophila</name>
    <dbReference type="NCBI Taxonomy" id="167964"/>
    <lineage>
        <taxon>Bacteria</taxon>
        <taxon>Bacillati</taxon>
        <taxon>Chloroflexota</taxon>
        <taxon>Anaerolineae</taxon>
        <taxon>Anaerolineales</taxon>
        <taxon>Anaerolineaceae</taxon>
        <taxon>Anaerolinea</taxon>
    </lineage>
</organism>
<proteinExistence type="predicted"/>
<dbReference type="Pfam" id="PF00005">
    <property type="entry name" value="ABC_tran"/>
    <property type="match status" value="1"/>
</dbReference>
<feature type="domain" description="ABC transporter" evidence="5">
    <location>
        <begin position="10"/>
        <end position="249"/>
    </location>
</feature>
<dbReference type="InterPro" id="IPR017871">
    <property type="entry name" value="ABC_transporter-like_CS"/>
</dbReference>
<evidence type="ECO:0000256" key="4">
    <source>
        <dbReference type="SAM" id="MobiDB-lite"/>
    </source>
</evidence>
<evidence type="ECO:0000259" key="5">
    <source>
        <dbReference type="PROSITE" id="PS50893"/>
    </source>
</evidence>
<dbReference type="InterPro" id="IPR003439">
    <property type="entry name" value="ABC_transporter-like_ATP-bd"/>
</dbReference>
<evidence type="ECO:0000313" key="7">
    <source>
        <dbReference type="Proteomes" id="UP000064249"/>
    </source>
</evidence>
<comment type="caution">
    <text evidence="6">The sequence shown here is derived from an EMBL/GenBank/DDBJ whole genome shotgun (WGS) entry which is preliminary data.</text>
</comment>
<dbReference type="CDD" id="cd03255">
    <property type="entry name" value="ABC_MJ0796_LolCDE_FtsE"/>
    <property type="match status" value="1"/>
</dbReference>
<dbReference type="PROSITE" id="PS50893">
    <property type="entry name" value="ABC_TRANSPORTER_2"/>
    <property type="match status" value="1"/>
</dbReference>
<keyword evidence="1" id="KW-0813">Transport</keyword>
<dbReference type="GO" id="GO:0016887">
    <property type="term" value="F:ATP hydrolysis activity"/>
    <property type="evidence" value="ECO:0007669"/>
    <property type="project" value="InterPro"/>
</dbReference>
<sequence length="249" mass="27159">MTAQKKTAYISLQHVTKNFPLTSGVFTALDDVNIAFRSSEFTCVVGRSGSGKSTLMNMITGIDKPTAGKIVVAGNPIQDFTENERAHWRGKNLGIVFQFYQLIPVLSLLENVMLPMQLLGETDLPKIEQKALRLLAAVNLKDQAHQRPERVSGGQQQCAAIARALANDPPILIADEPTGNLGSDDAAMVLDIFVNLVKEGKTVIMVTHDNDLAKQADRIIHLSDGKVVGDSNHSHQKAAKKTRKTSHEK</sequence>
<feature type="region of interest" description="Disordered" evidence="4">
    <location>
        <begin position="226"/>
        <end position="249"/>
    </location>
</feature>
<dbReference type="InterPro" id="IPR017911">
    <property type="entry name" value="MacB-like_ATP-bd"/>
</dbReference>
<dbReference type="GO" id="GO:0005886">
    <property type="term" value="C:plasma membrane"/>
    <property type="evidence" value="ECO:0007669"/>
    <property type="project" value="TreeGrafter"/>
</dbReference>